<sequence length="89" mass="10627">MEYTSLQFRDCAREMCISIRIIDKVKLIIKGSEYTQITIVLPQRYKVKRRKYLTRLKQINASHRVTLLRRHDLNLNFANENCKVNKPCS</sequence>
<dbReference type="AlphaFoldDB" id="A0AAW2F3I3"/>
<name>A0AAW2F3I3_9HYME</name>
<organism evidence="1 2">
    <name type="scientific">Cardiocondyla obscurior</name>
    <dbReference type="NCBI Taxonomy" id="286306"/>
    <lineage>
        <taxon>Eukaryota</taxon>
        <taxon>Metazoa</taxon>
        <taxon>Ecdysozoa</taxon>
        <taxon>Arthropoda</taxon>
        <taxon>Hexapoda</taxon>
        <taxon>Insecta</taxon>
        <taxon>Pterygota</taxon>
        <taxon>Neoptera</taxon>
        <taxon>Endopterygota</taxon>
        <taxon>Hymenoptera</taxon>
        <taxon>Apocrita</taxon>
        <taxon>Aculeata</taxon>
        <taxon>Formicoidea</taxon>
        <taxon>Formicidae</taxon>
        <taxon>Myrmicinae</taxon>
        <taxon>Cardiocondyla</taxon>
    </lineage>
</organism>
<comment type="caution">
    <text evidence="1">The sequence shown here is derived from an EMBL/GenBank/DDBJ whole genome shotgun (WGS) entry which is preliminary data.</text>
</comment>
<evidence type="ECO:0000313" key="1">
    <source>
        <dbReference type="EMBL" id="KAL0109429.1"/>
    </source>
</evidence>
<protein>
    <submittedName>
        <fullName evidence="1">Uncharacterized protein</fullName>
    </submittedName>
</protein>
<gene>
    <name evidence="1" type="ORF">PUN28_014478</name>
</gene>
<evidence type="ECO:0000313" key="2">
    <source>
        <dbReference type="Proteomes" id="UP001430953"/>
    </source>
</evidence>
<dbReference type="Proteomes" id="UP001430953">
    <property type="component" value="Unassembled WGS sequence"/>
</dbReference>
<proteinExistence type="predicted"/>
<reference evidence="1 2" key="1">
    <citation type="submission" date="2023-03" db="EMBL/GenBank/DDBJ databases">
        <title>High recombination rates correlate with genetic variation in Cardiocondyla obscurior ants.</title>
        <authorList>
            <person name="Errbii M."/>
        </authorList>
    </citation>
    <scope>NUCLEOTIDE SEQUENCE [LARGE SCALE GENOMIC DNA]</scope>
    <source>
        <strain evidence="1">Alpha-2009</strain>
        <tissue evidence="1">Whole body</tissue>
    </source>
</reference>
<keyword evidence="2" id="KW-1185">Reference proteome</keyword>
<accession>A0AAW2F3I3</accession>
<dbReference type="EMBL" id="JADYXP020000015">
    <property type="protein sequence ID" value="KAL0109429.1"/>
    <property type="molecule type" value="Genomic_DNA"/>
</dbReference>